<evidence type="ECO:0000313" key="2">
    <source>
        <dbReference type="EMBL" id="KAI9165433.1"/>
    </source>
</evidence>
<dbReference type="Proteomes" id="UP001064489">
    <property type="component" value="Chromosome 10"/>
</dbReference>
<reference evidence="2" key="1">
    <citation type="journal article" date="2022" name="Plant J.">
        <title>Strategies of tolerance reflected in two North American maple genomes.</title>
        <authorList>
            <person name="McEvoy S.L."/>
            <person name="Sezen U.U."/>
            <person name="Trouern-Trend A."/>
            <person name="McMahon S.M."/>
            <person name="Schaberg P.G."/>
            <person name="Yang J."/>
            <person name="Wegrzyn J.L."/>
            <person name="Swenson N.G."/>
        </authorList>
    </citation>
    <scope>NUCLEOTIDE SEQUENCE</scope>
    <source>
        <strain evidence="2">91603</strain>
    </source>
</reference>
<feature type="region of interest" description="Disordered" evidence="1">
    <location>
        <begin position="1"/>
        <end position="22"/>
    </location>
</feature>
<evidence type="ECO:0000313" key="3">
    <source>
        <dbReference type="Proteomes" id="UP001064489"/>
    </source>
</evidence>
<evidence type="ECO:0000256" key="1">
    <source>
        <dbReference type="SAM" id="MobiDB-lite"/>
    </source>
</evidence>
<gene>
    <name evidence="2" type="ORF">LWI28_014114</name>
</gene>
<accession>A0AAD5IJC9</accession>
<dbReference type="AlphaFoldDB" id="A0AAD5IJC9"/>
<keyword evidence="3" id="KW-1185">Reference proteome</keyword>
<reference evidence="2" key="2">
    <citation type="submission" date="2023-02" db="EMBL/GenBank/DDBJ databases">
        <authorList>
            <person name="Swenson N.G."/>
            <person name="Wegrzyn J.L."/>
            <person name="Mcevoy S.L."/>
        </authorList>
    </citation>
    <scope>NUCLEOTIDE SEQUENCE</scope>
    <source>
        <strain evidence="2">91603</strain>
        <tissue evidence="2">Leaf</tissue>
    </source>
</reference>
<dbReference type="EMBL" id="JAJSOW010000105">
    <property type="protein sequence ID" value="KAI9165433.1"/>
    <property type="molecule type" value="Genomic_DNA"/>
</dbReference>
<comment type="caution">
    <text evidence="2">The sequence shown here is derived from an EMBL/GenBank/DDBJ whole genome shotgun (WGS) entry which is preliminary data.</text>
</comment>
<organism evidence="2 3">
    <name type="scientific">Acer negundo</name>
    <name type="common">Box elder</name>
    <dbReference type="NCBI Taxonomy" id="4023"/>
    <lineage>
        <taxon>Eukaryota</taxon>
        <taxon>Viridiplantae</taxon>
        <taxon>Streptophyta</taxon>
        <taxon>Embryophyta</taxon>
        <taxon>Tracheophyta</taxon>
        <taxon>Spermatophyta</taxon>
        <taxon>Magnoliopsida</taxon>
        <taxon>eudicotyledons</taxon>
        <taxon>Gunneridae</taxon>
        <taxon>Pentapetalae</taxon>
        <taxon>rosids</taxon>
        <taxon>malvids</taxon>
        <taxon>Sapindales</taxon>
        <taxon>Sapindaceae</taxon>
        <taxon>Hippocastanoideae</taxon>
        <taxon>Acereae</taxon>
        <taxon>Acer</taxon>
    </lineage>
</organism>
<protein>
    <submittedName>
        <fullName evidence="2">Uncharacterized protein</fullName>
    </submittedName>
</protein>
<name>A0AAD5IJC9_ACENE</name>
<proteinExistence type="predicted"/>
<sequence>MRRPLLKGYEHDGGGGAGESLDPTSLSFASTEQFKWEGVPFLIKTRFKPVRACCDAKADNILIGPFTTFFFR</sequence>